<keyword evidence="2" id="KW-1185">Reference proteome</keyword>
<accession>A0ABT2HSA1</accession>
<protein>
    <submittedName>
        <fullName evidence="1">Uncharacterized protein</fullName>
    </submittedName>
</protein>
<sequence length="83" mass="8791">MAANGGKVAVEKTAQKMVYQYLRGPALISIKQLFKRVSITFTQKGMAKATPAGVGVAFRGFSNYVLTTVVGKVAVAVLAKDVK</sequence>
<proteinExistence type="predicted"/>
<evidence type="ECO:0000313" key="2">
    <source>
        <dbReference type="Proteomes" id="UP001205046"/>
    </source>
</evidence>
<name>A0ABT2HSA1_9MICC</name>
<organism evidence="1 2">
    <name type="scientific">Nesterenkonia massiliensis</name>
    <dbReference type="NCBI Taxonomy" id="1232429"/>
    <lineage>
        <taxon>Bacteria</taxon>
        <taxon>Bacillati</taxon>
        <taxon>Actinomycetota</taxon>
        <taxon>Actinomycetes</taxon>
        <taxon>Micrococcales</taxon>
        <taxon>Micrococcaceae</taxon>
        <taxon>Nesterenkonia</taxon>
    </lineage>
</organism>
<dbReference type="EMBL" id="JALXMO010000028">
    <property type="protein sequence ID" value="MCT1607541.1"/>
    <property type="molecule type" value="Genomic_DNA"/>
</dbReference>
<dbReference type="RefSeq" id="WP_260073442.1">
    <property type="nucleotide sequence ID" value="NZ_JALXMO010000028.1"/>
</dbReference>
<reference evidence="1 2" key="1">
    <citation type="submission" date="2022-04" db="EMBL/GenBank/DDBJ databases">
        <title>Human microbiome associated bacterial genomes.</title>
        <authorList>
            <person name="Sandstrom S."/>
            <person name="Salamzade R."/>
            <person name="Kalan L.R."/>
        </authorList>
    </citation>
    <scope>NUCLEOTIDE SEQUENCE [LARGE SCALE GENOMIC DNA]</scope>
    <source>
        <strain evidence="2">p3-SID767</strain>
    </source>
</reference>
<dbReference type="Proteomes" id="UP001205046">
    <property type="component" value="Unassembled WGS sequence"/>
</dbReference>
<gene>
    <name evidence="1" type="ORF">M3B43_09425</name>
</gene>
<evidence type="ECO:0000313" key="1">
    <source>
        <dbReference type="EMBL" id="MCT1607541.1"/>
    </source>
</evidence>
<comment type="caution">
    <text evidence="1">The sequence shown here is derived from an EMBL/GenBank/DDBJ whole genome shotgun (WGS) entry which is preliminary data.</text>
</comment>